<accession>A0A1G4JAG5</accession>
<feature type="compositionally biased region" description="Polar residues" evidence="1">
    <location>
        <begin position="263"/>
        <end position="283"/>
    </location>
</feature>
<gene>
    <name evidence="2" type="ORF">LAME_0D08262G</name>
</gene>
<sequence>MGVKKRPYSAGNGPKSRVKRADSYEPSSLVSAHRFFSRKSPDASTGIRRSAAFVPLTELEYSDFQDSKAFGEVQNDVLDFVQLENGISYLSIQDFSALDLALVLGFVFGNRGKQWVREGATDPVHVAREVPIRGNFYVHKSCGIAPETSKIRDGLTIAKFVELRDFTEIFVNCYGTGTLFESVCRLTKRLKFQKSAPRVKQEFPIRFRDLKSKRAIAMTTVPFLERGILMDSEALSKINRPVVEKSKTALNTFIEAVRRHNEVSSPATNQESVATPRLTSQTPGPAKKAGTSTSRYGGLTRTDQTATRNNAVRSVNGDGRTLDAQSRTSSASYLNQEQIQDYCVASVKASIDTVKSKSPYQILKTYIKCPRQHYVDLVYDNLHDLRSKTNCNVVVMNLNNVHESATWFGSLDVAKYTKESKIVSVPHPSTVRVVSIGGIGEHNLEALKLLLNLLETKV</sequence>
<feature type="region of interest" description="Disordered" evidence="1">
    <location>
        <begin position="1"/>
        <end position="27"/>
    </location>
</feature>
<dbReference type="OrthoDB" id="4034976at2759"/>
<name>A0A1G4JAG5_9SACH</name>
<dbReference type="GO" id="GO:0003729">
    <property type="term" value="F:mRNA binding"/>
    <property type="evidence" value="ECO:0007669"/>
    <property type="project" value="InterPro"/>
</dbReference>
<feature type="region of interest" description="Disordered" evidence="1">
    <location>
        <begin position="261"/>
        <end position="309"/>
    </location>
</feature>
<proteinExistence type="predicted"/>
<evidence type="ECO:0000313" key="3">
    <source>
        <dbReference type="Proteomes" id="UP000191144"/>
    </source>
</evidence>
<protein>
    <submittedName>
        <fullName evidence="2">LAME_0D08262g1_1</fullName>
    </submittedName>
</protein>
<evidence type="ECO:0000256" key="1">
    <source>
        <dbReference type="SAM" id="MobiDB-lite"/>
    </source>
</evidence>
<reference evidence="3" key="1">
    <citation type="submission" date="2016-03" db="EMBL/GenBank/DDBJ databases">
        <authorList>
            <person name="Devillers Hugo."/>
        </authorList>
    </citation>
    <scope>NUCLEOTIDE SEQUENCE [LARGE SCALE GENOMIC DNA]</scope>
</reference>
<dbReference type="Proteomes" id="UP000191144">
    <property type="component" value="Chromosome D"/>
</dbReference>
<evidence type="ECO:0000313" key="2">
    <source>
        <dbReference type="EMBL" id="SCU86964.1"/>
    </source>
</evidence>
<organism evidence="2 3">
    <name type="scientific">Lachancea meyersii CBS 8951</name>
    <dbReference type="NCBI Taxonomy" id="1266667"/>
    <lineage>
        <taxon>Eukaryota</taxon>
        <taxon>Fungi</taxon>
        <taxon>Dikarya</taxon>
        <taxon>Ascomycota</taxon>
        <taxon>Saccharomycotina</taxon>
        <taxon>Saccharomycetes</taxon>
        <taxon>Saccharomycetales</taxon>
        <taxon>Saccharomycetaceae</taxon>
        <taxon>Lachancea</taxon>
    </lineage>
</organism>
<dbReference type="EMBL" id="LT598482">
    <property type="protein sequence ID" value="SCU86964.1"/>
    <property type="molecule type" value="Genomic_DNA"/>
</dbReference>
<dbReference type="Pfam" id="PF19097">
    <property type="entry name" value="Snu56_snRNP"/>
    <property type="match status" value="1"/>
</dbReference>
<dbReference type="InterPro" id="IPR043954">
    <property type="entry name" value="Snu56_snRNP"/>
</dbReference>
<dbReference type="GO" id="GO:0000398">
    <property type="term" value="P:mRNA splicing, via spliceosome"/>
    <property type="evidence" value="ECO:0007669"/>
    <property type="project" value="InterPro"/>
</dbReference>
<feature type="compositionally biased region" description="Polar residues" evidence="1">
    <location>
        <begin position="290"/>
        <end position="309"/>
    </location>
</feature>
<keyword evidence="3" id="KW-1185">Reference proteome</keyword>
<dbReference type="AlphaFoldDB" id="A0A1G4JAG5"/>